<accession>A0A955I184</accession>
<keyword evidence="1" id="KW-0472">Membrane</keyword>
<dbReference type="EMBL" id="JAGQLN010000008">
    <property type="protein sequence ID" value="MCA9376800.1"/>
    <property type="molecule type" value="Genomic_DNA"/>
</dbReference>
<comment type="caution">
    <text evidence="2">The sequence shown here is derived from an EMBL/GenBank/DDBJ whole genome shotgun (WGS) entry which is preliminary data.</text>
</comment>
<gene>
    <name evidence="2" type="ORF">KC685_02680</name>
</gene>
<keyword evidence="1" id="KW-1133">Transmembrane helix</keyword>
<proteinExistence type="predicted"/>
<protein>
    <submittedName>
        <fullName evidence="2">Uncharacterized protein</fullName>
    </submittedName>
</protein>
<reference evidence="2" key="1">
    <citation type="submission" date="2020-04" db="EMBL/GenBank/DDBJ databases">
        <authorList>
            <person name="Zhang T."/>
        </authorList>
    </citation>
    <scope>NUCLEOTIDE SEQUENCE</scope>
    <source>
        <strain evidence="2">HKST-UBA17</strain>
    </source>
</reference>
<evidence type="ECO:0000256" key="1">
    <source>
        <dbReference type="SAM" id="Phobius"/>
    </source>
</evidence>
<sequence>MRKLSKKELMSAILFALSLTITLILYEFKISAVLTLIAVIATVSVLLMFSRYVMRERTAVVDALTNLHPYLNSAYLSITTILMTLTIVQMFSNNLDLWVPLTLGGMVLSKGVGLIYAS</sequence>
<evidence type="ECO:0000313" key="3">
    <source>
        <dbReference type="Proteomes" id="UP000741282"/>
    </source>
</evidence>
<dbReference type="Proteomes" id="UP000741282">
    <property type="component" value="Unassembled WGS sequence"/>
</dbReference>
<evidence type="ECO:0000313" key="2">
    <source>
        <dbReference type="EMBL" id="MCA9376800.1"/>
    </source>
</evidence>
<dbReference type="AlphaFoldDB" id="A0A955I184"/>
<feature type="transmembrane region" description="Helical" evidence="1">
    <location>
        <begin position="97"/>
        <end position="117"/>
    </location>
</feature>
<reference evidence="2" key="2">
    <citation type="journal article" date="2021" name="Microbiome">
        <title>Successional dynamics and alternative stable states in a saline activated sludge microbial community over 9 years.</title>
        <authorList>
            <person name="Wang Y."/>
            <person name="Ye J."/>
            <person name="Ju F."/>
            <person name="Liu L."/>
            <person name="Boyd J.A."/>
            <person name="Deng Y."/>
            <person name="Parks D.H."/>
            <person name="Jiang X."/>
            <person name="Yin X."/>
            <person name="Woodcroft B.J."/>
            <person name="Tyson G.W."/>
            <person name="Hugenholtz P."/>
            <person name="Polz M.F."/>
            <person name="Zhang T."/>
        </authorList>
    </citation>
    <scope>NUCLEOTIDE SEQUENCE</scope>
    <source>
        <strain evidence="2">HKST-UBA17</strain>
    </source>
</reference>
<feature type="transmembrane region" description="Helical" evidence="1">
    <location>
        <begin position="70"/>
        <end position="91"/>
    </location>
</feature>
<name>A0A955I184_9BACT</name>
<keyword evidence="1" id="KW-0812">Transmembrane</keyword>
<feature type="transmembrane region" description="Helical" evidence="1">
    <location>
        <begin position="32"/>
        <end position="49"/>
    </location>
</feature>
<feature type="transmembrane region" description="Helical" evidence="1">
    <location>
        <begin position="9"/>
        <end position="26"/>
    </location>
</feature>
<organism evidence="2 3">
    <name type="scientific">Candidatus Dojkabacteria bacterium</name>
    <dbReference type="NCBI Taxonomy" id="2099670"/>
    <lineage>
        <taxon>Bacteria</taxon>
        <taxon>Candidatus Dojkabacteria</taxon>
    </lineage>
</organism>